<sequence length="1207" mass="138351">MDLNDNKKVWAPDGREGFCLGKVVDIGTDAITVELVNGKNVSAPYKRVFSSEDDNNKDHDDNCALMYLNEATLLNNIKIRYKTDKIYTYVANILIALNPYHELAGLYSKQSIEIYKGKSLGMLPPHVYAIADKTYRDMKVLKQSQSIIVSGESGAGKTESTKYILRYLTEAYGHGGVGNIEKRIVEANPLLEAFGNAKTLRNLNSSRFGKYVEVHFNNKPELAGAFISHYLLEKSRIVRQSAGERNYHVFYRMCAGAPSDMKSALRLSDAKTFNYLNRGSLSERGIDDVRDFQMLDNAMNAVGLSTADKSNIYRIAAAVLHLGNINFQESTKDKKGGSELSPASETSAAITAKLLGLHQNELAMSLTTRIMMTAKGGGMGTMYKIPLSPAQAAAGRDALAKSIYSNLFDHIVSCINKCFPFKDSANYIGVLDIAGFEFFEVNSFEQLCINYCNEKLQQFFNQRILKEEQALYEKEGLGVKTVNYADNQDCIDLFEMKATGLFDLLDEEMKFPSPSETHFTTELHSKNNKHFRLAIPRKSPLSIHRSVRDDQGFLVRHFAGAVCYQTVEFLEKNNDALHDSLEQLVLESSDPFLKSLFPAPKPQANSKPGGKVKKLTFDSVGKKFRRQLDLLLEKLRSTGSNFIRCIKPNDQMKSRDFEGAQILSQLQCAGMVSVLELMQEGYPSRTAFLDLHTKYKSFLPPKLAKLDPRTFCNALFRAVGMDNDDFKFGMTKVFFRPGKFAEFDQIMRSDPQALNALISKVNKWIIRNRWKRATWCALSVQKLANKIKFRREMLVRIQKTVKMFINVRKHKPRYKGLIKMRTLEVQVNQMSSLVSVLKKDKDKFNKEVMKLKENVQKAIQQIKQSMMKQGAIDKLYDSLVKEINKQLNSLKSQKAAQEEQERLRKIQEQMEMEKRKREEEEKKRLQEDRQMKERAAKEAKMKKEAADQKRKAEEEKVQASMEKAKKEEDQKNLEISQREEQEQRDYELALRLAADPQTMVSDERVQLKRNIATTDAKYEKIRKWTYAELRDVINTSCDLDMLEACRVEYHRRLKVYHAWRKRNMEKNKNAPKAQRAPVELIRQAELSAATTTFSSKSSKTNNNAQRYFRVPFSKPTDQYRDREYTKSGWWYAHFDGNYIARQLEIHPNGALLLLAGKNDEEICELSLTETRLESRSGAEITVDEFNDVWTSYGGKIEVFKSKQQQRK</sequence>
<organism evidence="15 16">
    <name type="scientific">Clytia hemisphaerica</name>
    <dbReference type="NCBI Taxonomy" id="252671"/>
    <lineage>
        <taxon>Eukaryota</taxon>
        <taxon>Metazoa</taxon>
        <taxon>Cnidaria</taxon>
        <taxon>Hydrozoa</taxon>
        <taxon>Hydroidolina</taxon>
        <taxon>Leptothecata</taxon>
        <taxon>Obeliida</taxon>
        <taxon>Clytiidae</taxon>
        <taxon>Clytia</taxon>
    </lineage>
</organism>
<keyword evidence="3" id="KW-0963">Cytoplasm</keyword>
<feature type="domain" description="Myosin motor" evidence="13">
    <location>
        <begin position="57"/>
        <end position="748"/>
    </location>
</feature>
<dbReference type="PANTHER" id="PTHR13140">
    <property type="entry name" value="MYOSIN"/>
    <property type="match status" value="1"/>
</dbReference>
<dbReference type="InterPro" id="IPR008989">
    <property type="entry name" value="Myosin_S1_N"/>
</dbReference>
<dbReference type="GO" id="GO:0005524">
    <property type="term" value="F:ATP binding"/>
    <property type="evidence" value="ECO:0007669"/>
    <property type="project" value="UniProtKB-UniRule"/>
</dbReference>
<feature type="region of interest" description="Disordered" evidence="12">
    <location>
        <begin position="911"/>
        <end position="980"/>
    </location>
</feature>
<dbReference type="EnsemblMetazoa" id="CLYHEMT000817.1">
    <property type="protein sequence ID" value="CLYHEMP000817.1"/>
    <property type="gene ID" value="CLYHEMG000817"/>
</dbReference>
<keyword evidence="6 11" id="KW-0067">ATP-binding</keyword>
<dbReference type="Gene3D" id="6.10.220.10">
    <property type="match status" value="1"/>
</dbReference>
<comment type="subcellular location">
    <subcellularLocation>
        <location evidence="1">Cytoplasm</location>
    </subcellularLocation>
</comment>
<accession>A0A7M5TRN7</accession>
<evidence type="ECO:0000256" key="2">
    <source>
        <dbReference type="ARBA" id="ARBA00008314"/>
    </source>
</evidence>
<evidence type="ECO:0000256" key="8">
    <source>
        <dbReference type="ARBA" id="ARBA00023123"/>
    </source>
</evidence>
<keyword evidence="9 11" id="KW-0505">Motor protein</keyword>
<evidence type="ECO:0000259" key="13">
    <source>
        <dbReference type="PROSITE" id="PS51456"/>
    </source>
</evidence>
<comment type="similarity">
    <text evidence="2 11">Belongs to the TRAFAC class myosin-kinesin ATPase superfamily. Myosin family.</text>
</comment>
<evidence type="ECO:0000256" key="1">
    <source>
        <dbReference type="ARBA" id="ARBA00004496"/>
    </source>
</evidence>
<evidence type="ECO:0008006" key="17">
    <source>
        <dbReference type="Google" id="ProtNLM"/>
    </source>
</evidence>
<dbReference type="RefSeq" id="XP_066921977.1">
    <property type="nucleotide sequence ID" value="XM_067065876.1"/>
</dbReference>
<dbReference type="InterPro" id="IPR049016">
    <property type="entry name" value="MYO6_lever"/>
</dbReference>
<keyword evidence="16" id="KW-1185">Reference proteome</keyword>
<dbReference type="FunFam" id="1.10.10.820:FF:000001">
    <property type="entry name" value="Myosin heavy chain"/>
    <property type="match status" value="1"/>
</dbReference>
<dbReference type="Gene3D" id="3.40.850.10">
    <property type="entry name" value="Kinesin motor domain"/>
    <property type="match status" value="1"/>
</dbReference>
<dbReference type="Gene3D" id="1.20.58.530">
    <property type="match status" value="1"/>
</dbReference>
<proteinExistence type="inferred from homology"/>
<dbReference type="Pfam" id="PF21521">
    <property type="entry name" value="MYO6_lever"/>
    <property type="match status" value="1"/>
</dbReference>
<dbReference type="GO" id="GO:0005886">
    <property type="term" value="C:plasma membrane"/>
    <property type="evidence" value="ECO:0007669"/>
    <property type="project" value="TreeGrafter"/>
</dbReference>
<evidence type="ECO:0000259" key="14">
    <source>
        <dbReference type="PROSITE" id="PS51844"/>
    </source>
</evidence>
<dbReference type="Pfam" id="PF00063">
    <property type="entry name" value="Myosin_head"/>
    <property type="match status" value="1"/>
</dbReference>
<dbReference type="AlphaFoldDB" id="A0A7M5TRN7"/>
<dbReference type="InterPro" id="IPR036114">
    <property type="entry name" value="MYSc_Myo6"/>
</dbReference>
<dbReference type="OrthoDB" id="5969357at2759"/>
<reference evidence="15" key="1">
    <citation type="submission" date="2021-01" db="UniProtKB">
        <authorList>
            <consortium name="EnsemblMetazoa"/>
        </authorList>
    </citation>
    <scope>IDENTIFICATION</scope>
</reference>
<dbReference type="GO" id="GO:0016459">
    <property type="term" value="C:myosin complex"/>
    <property type="evidence" value="ECO:0007669"/>
    <property type="project" value="UniProtKB-KW"/>
</dbReference>
<dbReference type="GO" id="GO:0030139">
    <property type="term" value="C:endocytic vesicle"/>
    <property type="evidence" value="ECO:0007669"/>
    <property type="project" value="TreeGrafter"/>
</dbReference>
<dbReference type="InterPro" id="IPR004009">
    <property type="entry name" value="SH3_Myosin"/>
</dbReference>
<evidence type="ECO:0000313" key="15">
    <source>
        <dbReference type="EnsemblMetazoa" id="CLYHEMP000817.1"/>
    </source>
</evidence>
<dbReference type="Proteomes" id="UP000594262">
    <property type="component" value="Unplaced"/>
</dbReference>
<feature type="binding site" evidence="11">
    <location>
        <begin position="151"/>
        <end position="158"/>
    </location>
    <ligand>
        <name>ATP</name>
        <dbReference type="ChEBI" id="CHEBI:30616"/>
    </ligand>
</feature>
<dbReference type="Gene3D" id="2.30.30.360">
    <property type="entry name" value="Myosin S1 fragment, N-terminal"/>
    <property type="match status" value="1"/>
</dbReference>
<evidence type="ECO:0000313" key="16">
    <source>
        <dbReference type="Proteomes" id="UP000594262"/>
    </source>
</evidence>
<dbReference type="GO" id="GO:0030048">
    <property type="term" value="P:actin filament-based movement"/>
    <property type="evidence" value="ECO:0007669"/>
    <property type="project" value="TreeGrafter"/>
</dbReference>
<dbReference type="InterPro" id="IPR036961">
    <property type="entry name" value="Kinesin_motor_dom_sf"/>
</dbReference>
<name>A0A7M5TRN7_9CNID</name>
<dbReference type="Gene3D" id="1.10.10.820">
    <property type="match status" value="1"/>
</dbReference>
<protein>
    <recommendedName>
        <fullName evidence="17">Unconventional myosin-VI</fullName>
    </recommendedName>
</protein>
<dbReference type="Gene3D" id="1.20.120.720">
    <property type="entry name" value="Myosin VI head, motor domain, U50 subdomain"/>
    <property type="match status" value="1"/>
</dbReference>
<dbReference type="Pfam" id="PF02736">
    <property type="entry name" value="Myosin_N"/>
    <property type="match status" value="1"/>
</dbReference>
<dbReference type="CDD" id="cd21759">
    <property type="entry name" value="CBD_MYO6-like"/>
    <property type="match status" value="1"/>
</dbReference>
<evidence type="ECO:0000256" key="11">
    <source>
        <dbReference type="PROSITE-ProRule" id="PRU00782"/>
    </source>
</evidence>
<dbReference type="SUPFAM" id="SSF52540">
    <property type="entry name" value="P-loop containing nucleoside triphosphate hydrolases"/>
    <property type="match status" value="1"/>
</dbReference>
<dbReference type="Pfam" id="PF16521">
    <property type="entry name" value="Myosin-VI_CBD"/>
    <property type="match status" value="1"/>
</dbReference>
<evidence type="ECO:0000256" key="12">
    <source>
        <dbReference type="SAM" id="MobiDB-lite"/>
    </source>
</evidence>
<dbReference type="SMART" id="SM00242">
    <property type="entry name" value="MYSc"/>
    <property type="match status" value="1"/>
</dbReference>
<feature type="domain" description="Myosin N-terminal SH3-like" evidence="14">
    <location>
        <begin position="4"/>
        <end position="53"/>
    </location>
</feature>
<keyword evidence="8 11" id="KW-0518">Myosin</keyword>
<dbReference type="Gene3D" id="3.30.70.1590">
    <property type="match status" value="1"/>
</dbReference>
<dbReference type="InterPro" id="IPR032412">
    <property type="entry name" value="Myosin-VI_CBD"/>
</dbReference>
<dbReference type="GO" id="GO:0000146">
    <property type="term" value="F:microfilament motor activity"/>
    <property type="evidence" value="ECO:0007669"/>
    <property type="project" value="TreeGrafter"/>
</dbReference>
<evidence type="ECO:0000256" key="3">
    <source>
        <dbReference type="ARBA" id="ARBA00022490"/>
    </source>
</evidence>
<keyword evidence="7" id="KW-0112">Calmodulin-binding</keyword>
<dbReference type="PROSITE" id="PS51456">
    <property type="entry name" value="MYOSIN_MOTOR"/>
    <property type="match status" value="1"/>
</dbReference>
<keyword evidence="10 11" id="KW-0009">Actin-binding</keyword>
<evidence type="ECO:0000256" key="10">
    <source>
        <dbReference type="ARBA" id="ARBA00023203"/>
    </source>
</evidence>
<dbReference type="InterPro" id="IPR027417">
    <property type="entry name" value="P-loop_NTPase"/>
</dbReference>
<evidence type="ECO:0000256" key="5">
    <source>
        <dbReference type="ARBA" id="ARBA00022741"/>
    </source>
</evidence>
<dbReference type="GO" id="GO:0051015">
    <property type="term" value="F:actin filament binding"/>
    <property type="evidence" value="ECO:0007669"/>
    <property type="project" value="InterPro"/>
</dbReference>
<dbReference type="PRINTS" id="PR00193">
    <property type="entry name" value="MYOSINHEAVY"/>
</dbReference>
<dbReference type="InterPro" id="IPR001609">
    <property type="entry name" value="Myosin_head_motor_dom-like"/>
</dbReference>
<evidence type="ECO:0000256" key="9">
    <source>
        <dbReference type="ARBA" id="ARBA00023175"/>
    </source>
</evidence>
<keyword evidence="5 11" id="KW-0547">Nucleotide-binding</keyword>
<dbReference type="GO" id="GO:0005516">
    <property type="term" value="F:calmodulin binding"/>
    <property type="evidence" value="ECO:0007669"/>
    <property type="project" value="UniProtKB-KW"/>
</dbReference>
<dbReference type="GeneID" id="136809358"/>
<dbReference type="CDD" id="cd01382">
    <property type="entry name" value="MYSc_Myo6"/>
    <property type="match status" value="1"/>
</dbReference>
<dbReference type="PROSITE" id="PS51844">
    <property type="entry name" value="SH3_LIKE"/>
    <property type="match status" value="1"/>
</dbReference>
<feature type="region of interest" description="Actin-binding" evidence="11">
    <location>
        <begin position="628"/>
        <end position="650"/>
    </location>
</feature>
<dbReference type="PANTHER" id="PTHR13140:SF745">
    <property type="entry name" value="UNCONVENTIONAL MYOSIN-VI"/>
    <property type="match status" value="1"/>
</dbReference>
<keyword evidence="4" id="KW-0597">Phosphoprotein</keyword>
<dbReference type="CDD" id="cd21958">
    <property type="entry name" value="MyUb_Myo6"/>
    <property type="match status" value="1"/>
</dbReference>
<evidence type="ECO:0000256" key="7">
    <source>
        <dbReference type="ARBA" id="ARBA00022860"/>
    </source>
</evidence>
<evidence type="ECO:0000256" key="4">
    <source>
        <dbReference type="ARBA" id="ARBA00022553"/>
    </source>
</evidence>
<evidence type="ECO:0000256" key="6">
    <source>
        <dbReference type="ARBA" id="ARBA00022840"/>
    </source>
</evidence>
<dbReference type="GO" id="GO:0007015">
    <property type="term" value="P:actin filament organization"/>
    <property type="evidence" value="ECO:0007669"/>
    <property type="project" value="TreeGrafter"/>
</dbReference>